<dbReference type="PANTHER" id="PTHR47240:SF2">
    <property type="entry name" value="CHROMO DOMAIN-CONTAINING PROTEIN LHP1"/>
    <property type="match status" value="1"/>
</dbReference>
<proteinExistence type="predicted"/>
<dbReference type="SMART" id="SM00300">
    <property type="entry name" value="ChSh"/>
    <property type="match status" value="1"/>
</dbReference>
<evidence type="ECO:0000313" key="5">
    <source>
        <dbReference type="EMBL" id="KAK9273306.1"/>
    </source>
</evidence>
<keyword evidence="2" id="KW-0539">Nucleus</keyword>
<feature type="compositionally biased region" description="Basic residues" evidence="3">
    <location>
        <begin position="164"/>
        <end position="189"/>
    </location>
</feature>
<dbReference type="PROSITE" id="PS50013">
    <property type="entry name" value="CHROMO_2"/>
    <property type="match status" value="1"/>
</dbReference>
<sequence>MKGGKKKSGGEEGEEGEGEGSVASQPLPNDDDENARNTQPVCMNNINGDEREDEAAEAEGDGEVEEEQDEDAVDADEEEEEEEEAEEDQKHLYQDQPDAEAERPKLDDGFYEIEAVRRKRVRKGEVQYLIKWRGWPETANTWEPLENLQSCSDVIDAFEEGLRLGKHRSSRRRKRKYGGPHTQPKKKQQHFAAAATDNVRPVKRRIIDQPLPAAASVNNLSFADDPTPSQHNIETTNQVNEHGPLATGNSETQEKKEDNELNTTLNELKGTVSTDGVNTDKLAIHFQEAKASEGDGLADGLPKVDGAETTQTNRCTGAKRRKSGSVKRFKQDPASCEPNDSQDATARIASGSCGRVEPLGVGFVGDDSGHKNKFDDARNASVITEIIKPISYSASVSNSVQDVLVTFMATRSDGKEVMVDNKFLKANNPLLLINFYEQHLRYSPTP</sequence>
<protein>
    <recommendedName>
        <fullName evidence="4">Chromo domain-containing protein</fullName>
    </recommendedName>
</protein>
<accession>A0AAP0NK91</accession>
<dbReference type="CDD" id="cd00024">
    <property type="entry name" value="CD_CSD"/>
    <property type="match status" value="1"/>
</dbReference>
<evidence type="ECO:0000256" key="3">
    <source>
        <dbReference type="SAM" id="MobiDB-lite"/>
    </source>
</evidence>
<organism evidence="5 6">
    <name type="scientific">Liquidambar formosana</name>
    <name type="common">Formosan gum</name>
    <dbReference type="NCBI Taxonomy" id="63359"/>
    <lineage>
        <taxon>Eukaryota</taxon>
        <taxon>Viridiplantae</taxon>
        <taxon>Streptophyta</taxon>
        <taxon>Embryophyta</taxon>
        <taxon>Tracheophyta</taxon>
        <taxon>Spermatophyta</taxon>
        <taxon>Magnoliopsida</taxon>
        <taxon>eudicotyledons</taxon>
        <taxon>Gunneridae</taxon>
        <taxon>Pentapetalae</taxon>
        <taxon>Saxifragales</taxon>
        <taxon>Altingiaceae</taxon>
        <taxon>Liquidambar</taxon>
    </lineage>
</organism>
<dbReference type="AlphaFoldDB" id="A0AAP0NK91"/>
<comment type="subcellular location">
    <subcellularLocation>
        <location evidence="1">Nucleus</location>
    </subcellularLocation>
</comment>
<dbReference type="GO" id="GO:0031507">
    <property type="term" value="P:heterochromatin formation"/>
    <property type="evidence" value="ECO:0007669"/>
    <property type="project" value="InterPro"/>
</dbReference>
<feature type="region of interest" description="Disordered" evidence="3">
    <location>
        <begin position="1"/>
        <end position="108"/>
    </location>
</feature>
<dbReference type="Pfam" id="PF00385">
    <property type="entry name" value="Chromo"/>
    <property type="match status" value="1"/>
</dbReference>
<dbReference type="Proteomes" id="UP001415857">
    <property type="component" value="Unassembled WGS sequence"/>
</dbReference>
<feature type="domain" description="Chromo" evidence="4">
    <location>
        <begin position="111"/>
        <end position="160"/>
    </location>
</feature>
<dbReference type="InterPro" id="IPR044251">
    <property type="entry name" value="LHP1-like"/>
</dbReference>
<evidence type="ECO:0000313" key="6">
    <source>
        <dbReference type="Proteomes" id="UP001415857"/>
    </source>
</evidence>
<evidence type="ECO:0000259" key="4">
    <source>
        <dbReference type="PROSITE" id="PS50013"/>
    </source>
</evidence>
<feature type="compositionally biased region" description="Polar residues" evidence="3">
    <location>
        <begin position="219"/>
        <end position="240"/>
    </location>
</feature>
<dbReference type="SUPFAM" id="SSF54160">
    <property type="entry name" value="Chromo domain-like"/>
    <property type="match status" value="1"/>
</dbReference>
<dbReference type="InterPro" id="IPR023780">
    <property type="entry name" value="Chromo_domain"/>
</dbReference>
<dbReference type="InterPro" id="IPR000953">
    <property type="entry name" value="Chromo/chromo_shadow_dom"/>
</dbReference>
<reference evidence="5 6" key="1">
    <citation type="journal article" date="2024" name="Plant J.">
        <title>Genome sequences and population genomics reveal climatic adaptation and genomic divergence between two closely related sweetgum species.</title>
        <authorList>
            <person name="Xu W.Q."/>
            <person name="Ren C.Q."/>
            <person name="Zhang X.Y."/>
            <person name="Comes H.P."/>
            <person name="Liu X.H."/>
            <person name="Li Y.G."/>
            <person name="Kettle C.J."/>
            <person name="Jalonen R."/>
            <person name="Gaisberger H."/>
            <person name="Ma Y.Z."/>
            <person name="Qiu Y.X."/>
        </authorList>
    </citation>
    <scope>NUCLEOTIDE SEQUENCE [LARGE SCALE GENOMIC DNA]</scope>
    <source>
        <strain evidence="5">Hangzhou</strain>
    </source>
</reference>
<evidence type="ECO:0000256" key="1">
    <source>
        <dbReference type="ARBA" id="ARBA00004123"/>
    </source>
</evidence>
<dbReference type="InterPro" id="IPR008251">
    <property type="entry name" value="Chromo_shadow_dom"/>
</dbReference>
<dbReference type="CDD" id="cd18982">
    <property type="entry name" value="CSD"/>
    <property type="match status" value="1"/>
</dbReference>
<name>A0AAP0NK91_LIQFO</name>
<dbReference type="InterPro" id="IPR023779">
    <property type="entry name" value="Chromodomain_CS"/>
</dbReference>
<feature type="compositionally biased region" description="Basic residues" evidence="3">
    <location>
        <begin position="317"/>
        <end position="328"/>
    </location>
</feature>
<keyword evidence="6" id="KW-1185">Reference proteome</keyword>
<dbReference type="GO" id="GO:0000792">
    <property type="term" value="C:heterochromatin"/>
    <property type="evidence" value="ECO:0007669"/>
    <property type="project" value="UniProtKB-ARBA"/>
</dbReference>
<evidence type="ECO:0000256" key="2">
    <source>
        <dbReference type="ARBA" id="ARBA00023242"/>
    </source>
</evidence>
<feature type="compositionally biased region" description="Polar residues" evidence="3">
    <location>
        <begin position="36"/>
        <end position="47"/>
    </location>
</feature>
<feature type="compositionally biased region" description="Acidic residues" evidence="3">
    <location>
        <begin position="50"/>
        <end position="87"/>
    </location>
</feature>
<feature type="region of interest" description="Disordered" evidence="3">
    <location>
        <begin position="294"/>
        <end position="343"/>
    </location>
</feature>
<dbReference type="SMART" id="SM00298">
    <property type="entry name" value="CHROMO"/>
    <property type="match status" value="1"/>
</dbReference>
<dbReference type="GO" id="GO:0005634">
    <property type="term" value="C:nucleus"/>
    <property type="evidence" value="ECO:0007669"/>
    <property type="project" value="UniProtKB-SubCell"/>
</dbReference>
<dbReference type="Gene3D" id="2.40.50.40">
    <property type="match status" value="1"/>
</dbReference>
<dbReference type="PANTHER" id="PTHR47240">
    <property type="entry name" value="CHROMO DOMAIN-CONTAINING PROTEIN LHP1"/>
    <property type="match status" value="1"/>
</dbReference>
<gene>
    <name evidence="5" type="ORF">L1049_018113</name>
</gene>
<feature type="region of interest" description="Disordered" evidence="3">
    <location>
        <begin position="219"/>
        <end position="260"/>
    </location>
</feature>
<feature type="region of interest" description="Disordered" evidence="3">
    <location>
        <begin position="163"/>
        <end position="196"/>
    </location>
</feature>
<dbReference type="InterPro" id="IPR016197">
    <property type="entry name" value="Chromo-like_dom_sf"/>
</dbReference>
<dbReference type="PROSITE" id="PS00598">
    <property type="entry name" value="CHROMO_1"/>
    <property type="match status" value="1"/>
</dbReference>
<dbReference type="EMBL" id="JBBPBK010000012">
    <property type="protein sequence ID" value="KAK9273306.1"/>
    <property type="molecule type" value="Genomic_DNA"/>
</dbReference>
<comment type="caution">
    <text evidence="5">The sequence shown here is derived from an EMBL/GenBank/DDBJ whole genome shotgun (WGS) entry which is preliminary data.</text>
</comment>